<dbReference type="Proteomes" id="UP000321393">
    <property type="component" value="Unassembled WGS sequence"/>
</dbReference>
<gene>
    <name evidence="3" type="ORF">E5676_scaffold302G00830</name>
    <name evidence="2" type="ORF">E6C27_scaffold110G00100</name>
</gene>
<feature type="region of interest" description="Disordered" evidence="1">
    <location>
        <begin position="111"/>
        <end position="136"/>
    </location>
</feature>
<sequence>MLHGVGDSIGSKALSRCNFGVSGMALEVTHNPRRHYSMKHRTKTNEEKTKEKLPTIEEEKPCSLAAIDLTAVNRRRPSPAVCHRTFLVEMDVMFLEYAYDLDNLTGELSSMADNLDESNNGSSSQPPTTPTPRRRVQSQLLELKCYIIANGRISMMIAPGAKKPIFPHKQSWTNKAARQKQPYNHSNGSKSFLKRQHELAEQRRESVDRVELFRETHVRARMFVSQAREDVHNSSLSLPQRVVSHSLGMRYVIKCWIDDKATKKALVGDPSRRPAKRRVRAVPRRHVHSPQKERFNYKLSLIKLWNGLKSRQEITKR</sequence>
<comment type="caution">
    <text evidence="2">The sequence shown here is derived from an EMBL/GenBank/DDBJ whole genome shotgun (WGS) entry which is preliminary data.</text>
</comment>
<dbReference type="Pfam" id="PF03004">
    <property type="entry name" value="Transposase_24"/>
    <property type="match status" value="1"/>
</dbReference>
<dbReference type="Proteomes" id="UP000321947">
    <property type="component" value="Unassembled WGS sequence"/>
</dbReference>
<evidence type="ECO:0000256" key="1">
    <source>
        <dbReference type="SAM" id="MobiDB-lite"/>
    </source>
</evidence>
<accession>A0A5A7TIJ3</accession>
<dbReference type="EMBL" id="SSTD01010133">
    <property type="protein sequence ID" value="TYK12315.1"/>
    <property type="molecule type" value="Genomic_DNA"/>
</dbReference>
<evidence type="ECO:0000313" key="3">
    <source>
        <dbReference type="EMBL" id="TYK12315.1"/>
    </source>
</evidence>
<evidence type="ECO:0000313" key="5">
    <source>
        <dbReference type="Proteomes" id="UP000321947"/>
    </source>
</evidence>
<proteinExistence type="predicted"/>
<evidence type="ECO:0000313" key="4">
    <source>
        <dbReference type="Proteomes" id="UP000321393"/>
    </source>
</evidence>
<organism evidence="2 4">
    <name type="scientific">Cucumis melo var. makuwa</name>
    <name type="common">Oriental melon</name>
    <dbReference type="NCBI Taxonomy" id="1194695"/>
    <lineage>
        <taxon>Eukaryota</taxon>
        <taxon>Viridiplantae</taxon>
        <taxon>Streptophyta</taxon>
        <taxon>Embryophyta</taxon>
        <taxon>Tracheophyta</taxon>
        <taxon>Spermatophyta</taxon>
        <taxon>Magnoliopsida</taxon>
        <taxon>eudicotyledons</taxon>
        <taxon>Gunneridae</taxon>
        <taxon>Pentapetalae</taxon>
        <taxon>rosids</taxon>
        <taxon>fabids</taxon>
        <taxon>Cucurbitales</taxon>
        <taxon>Cucurbitaceae</taxon>
        <taxon>Benincaseae</taxon>
        <taxon>Cucumis</taxon>
    </lineage>
</organism>
<protein>
    <submittedName>
        <fullName evidence="2">NBS-LRR type resistance protein</fullName>
    </submittedName>
</protein>
<dbReference type="AlphaFoldDB" id="A0A5A7TIJ3"/>
<reference evidence="4 5" key="1">
    <citation type="submission" date="2019-08" db="EMBL/GenBank/DDBJ databases">
        <title>Draft genome sequences of two oriental melons (Cucumis melo L. var makuwa).</title>
        <authorList>
            <person name="Kwon S.-Y."/>
        </authorList>
    </citation>
    <scope>NUCLEOTIDE SEQUENCE [LARGE SCALE GENOMIC DNA]</scope>
    <source>
        <strain evidence="5">cv. Chang Bougi</strain>
        <strain evidence="4">cv. SW 3</strain>
        <tissue evidence="2">Leaf</tissue>
    </source>
</reference>
<feature type="compositionally biased region" description="Polar residues" evidence="1">
    <location>
        <begin position="172"/>
        <end position="190"/>
    </location>
</feature>
<feature type="compositionally biased region" description="Polar residues" evidence="1">
    <location>
        <begin position="111"/>
        <end position="121"/>
    </location>
</feature>
<name>A0A5A7TIJ3_CUCMM</name>
<evidence type="ECO:0000313" key="2">
    <source>
        <dbReference type="EMBL" id="KAA0043150.1"/>
    </source>
</evidence>
<dbReference type="InterPro" id="IPR004252">
    <property type="entry name" value="Probable_transposase_24"/>
</dbReference>
<feature type="region of interest" description="Disordered" evidence="1">
    <location>
        <begin position="172"/>
        <end position="192"/>
    </location>
</feature>
<dbReference type="EMBL" id="SSTE01015327">
    <property type="protein sequence ID" value="KAA0043150.1"/>
    <property type="molecule type" value="Genomic_DNA"/>
</dbReference>